<name>A0ABT4TIV3_9ACTN</name>
<evidence type="ECO:0000259" key="4">
    <source>
        <dbReference type="Pfam" id="PF13649"/>
    </source>
</evidence>
<dbReference type="InterPro" id="IPR041698">
    <property type="entry name" value="Methyltransf_25"/>
</dbReference>
<keyword evidence="2" id="KW-0808">Transferase</keyword>
<proteinExistence type="predicted"/>
<gene>
    <name evidence="5" type="ORF">O4U47_05925</name>
</gene>
<organism evidence="5 6">
    <name type="scientific">Nocardiopsis suaedae</name>
    <dbReference type="NCBI Taxonomy" id="3018444"/>
    <lineage>
        <taxon>Bacteria</taxon>
        <taxon>Bacillati</taxon>
        <taxon>Actinomycetota</taxon>
        <taxon>Actinomycetes</taxon>
        <taxon>Streptosporangiales</taxon>
        <taxon>Nocardiopsidaceae</taxon>
        <taxon>Nocardiopsis</taxon>
    </lineage>
</organism>
<dbReference type="EMBL" id="JAQFWP010000007">
    <property type="protein sequence ID" value="MDA2804042.1"/>
    <property type="molecule type" value="Genomic_DNA"/>
</dbReference>
<dbReference type="SUPFAM" id="SSF53335">
    <property type="entry name" value="S-adenosyl-L-methionine-dependent methyltransferases"/>
    <property type="match status" value="1"/>
</dbReference>
<evidence type="ECO:0000313" key="5">
    <source>
        <dbReference type="EMBL" id="MDA2804042.1"/>
    </source>
</evidence>
<sequence>MERHDPPLPSDPKNVVRHGYNAVSMLYRRSDDVHVYADWIAVLESRLPRSATVLDLGCGCGVPVARALDRAGHAVTGVDISDVQIDRARSLVPGAYFIRADAAHVAFPDRGFDAVVCLYSLIHMPLRDQRRLLVRIARWLRPGGRLLATVGHRAWTGTEDGWLGGPAPMWWSHADSGTYADWVAEAGLTVTDRRIVPEGESAHALFWARRPLGDGAM</sequence>
<accession>A0ABT4TIV3</accession>
<dbReference type="Gene3D" id="3.40.50.150">
    <property type="entry name" value="Vaccinia Virus protein VP39"/>
    <property type="match status" value="1"/>
</dbReference>
<dbReference type="GO" id="GO:0032259">
    <property type="term" value="P:methylation"/>
    <property type="evidence" value="ECO:0007669"/>
    <property type="project" value="UniProtKB-KW"/>
</dbReference>
<evidence type="ECO:0000256" key="2">
    <source>
        <dbReference type="ARBA" id="ARBA00022679"/>
    </source>
</evidence>
<dbReference type="InterPro" id="IPR029063">
    <property type="entry name" value="SAM-dependent_MTases_sf"/>
</dbReference>
<keyword evidence="1 5" id="KW-0489">Methyltransferase</keyword>
<dbReference type="CDD" id="cd02440">
    <property type="entry name" value="AdoMet_MTases"/>
    <property type="match status" value="1"/>
</dbReference>
<dbReference type="PANTHER" id="PTHR43464:SF19">
    <property type="entry name" value="UBIQUINONE BIOSYNTHESIS O-METHYLTRANSFERASE, MITOCHONDRIAL"/>
    <property type="match status" value="1"/>
</dbReference>
<evidence type="ECO:0000256" key="1">
    <source>
        <dbReference type="ARBA" id="ARBA00022603"/>
    </source>
</evidence>
<dbReference type="RefSeq" id="WP_270676529.1">
    <property type="nucleotide sequence ID" value="NZ_JAQFWP010000007.1"/>
</dbReference>
<evidence type="ECO:0000313" key="6">
    <source>
        <dbReference type="Proteomes" id="UP001165685"/>
    </source>
</evidence>
<evidence type="ECO:0000256" key="3">
    <source>
        <dbReference type="ARBA" id="ARBA00022691"/>
    </source>
</evidence>
<reference evidence="5" key="1">
    <citation type="submission" date="2023-01" db="EMBL/GenBank/DDBJ databases">
        <title>Draft genome sequence of Nocardiopsis sp. LSu2-4 isolated from halophytes.</title>
        <authorList>
            <person name="Duangmal K."/>
            <person name="Chantavorakit T."/>
        </authorList>
    </citation>
    <scope>NUCLEOTIDE SEQUENCE</scope>
    <source>
        <strain evidence="5">LSu2-4</strain>
    </source>
</reference>
<dbReference type="PANTHER" id="PTHR43464">
    <property type="entry name" value="METHYLTRANSFERASE"/>
    <property type="match status" value="1"/>
</dbReference>
<dbReference type="GO" id="GO:0008168">
    <property type="term" value="F:methyltransferase activity"/>
    <property type="evidence" value="ECO:0007669"/>
    <property type="project" value="UniProtKB-KW"/>
</dbReference>
<keyword evidence="3" id="KW-0949">S-adenosyl-L-methionine</keyword>
<feature type="domain" description="Methyltransferase" evidence="4">
    <location>
        <begin position="53"/>
        <end position="144"/>
    </location>
</feature>
<comment type="caution">
    <text evidence="5">The sequence shown here is derived from an EMBL/GenBank/DDBJ whole genome shotgun (WGS) entry which is preliminary data.</text>
</comment>
<keyword evidence="6" id="KW-1185">Reference proteome</keyword>
<dbReference type="Pfam" id="PF13649">
    <property type="entry name" value="Methyltransf_25"/>
    <property type="match status" value="1"/>
</dbReference>
<dbReference type="Proteomes" id="UP001165685">
    <property type="component" value="Unassembled WGS sequence"/>
</dbReference>
<protein>
    <submittedName>
        <fullName evidence="5">Class I SAM-dependent methyltransferase</fullName>
    </submittedName>
</protein>